<feature type="transmembrane region" description="Helical" evidence="8">
    <location>
        <begin position="305"/>
        <end position="323"/>
    </location>
</feature>
<feature type="transmembrane region" description="Helical" evidence="8">
    <location>
        <begin position="7"/>
        <end position="26"/>
    </location>
</feature>
<evidence type="ECO:0000256" key="1">
    <source>
        <dbReference type="ARBA" id="ARBA00004141"/>
    </source>
</evidence>
<comment type="similarity">
    <text evidence="2">Belongs to the amino acid-polyamine-organocation (APC) superfamily. Spore germination protein (SGP) (TC 2.A.3.9) family.</text>
</comment>
<keyword evidence="4" id="KW-0309">Germination</keyword>
<evidence type="ECO:0000313" key="9">
    <source>
        <dbReference type="EMBL" id="MEN2766638.1"/>
    </source>
</evidence>
<evidence type="ECO:0000313" key="10">
    <source>
        <dbReference type="Proteomes" id="UP001444625"/>
    </source>
</evidence>
<feature type="transmembrane region" description="Helical" evidence="8">
    <location>
        <begin position="270"/>
        <end position="293"/>
    </location>
</feature>
<dbReference type="InterPro" id="IPR004761">
    <property type="entry name" value="Spore_GerAB"/>
</dbReference>
<feature type="transmembrane region" description="Helical" evidence="8">
    <location>
        <begin position="220"/>
        <end position="240"/>
    </location>
</feature>
<keyword evidence="7 8" id="KW-0472">Membrane</keyword>
<feature type="transmembrane region" description="Helical" evidence="8">
    <location>
        <begin position="46"/>
        <end position="66"/>
    </location>
</feature>
<evidence type="ECO:0000256" key="7">
    <source>
        <dbReference type="ARBA" id="ARBA00023136"/>
    </source>
</evidence>
<keyword evidence="3" id="KW-0813">Transport</keyword>
<accession>A0ABU9XGJ7</accession>
<dbReference type="Pfam" id="PF03845">
    <property type="entry name" value="Spore_permease"/>
    <property type="match status" value="1"/>
</dbReference>
<dbReference type="PANTHER" id="PTHR34975:SF2">
    <property type="entry name" value="SPORE GERMINATION PROTEIN A2"/>
    <property type="match status" value="1"/>
</dbReference>
<evidence type="ECO:0000256" key="2">
    <source>
        <dbReference type="ARBA" id="ARBA00007998"/>
    </source>
</evidence>
<keyword evidence="10" id="KW-1185">Reference proteome</keyword>
<feature type="transmembrane region" description="Helical" evidence="8">
    <location>
        <begin position="78"/>
        <end position="101"/>
    </location>
</feature>
<dbReference type="NCBIfam" id="TIGR00912">
    <property type="entry name" value="2A0309"/>
    <property type="match status" value="1"/>
</dbReference>
<protein>
    <submittedName>
        <fullName evidence="9">Endospore germination permease</fullName>
    </submittedName>
</protein>
<name>A0ABU9XGJ7_9BACI</name>
<dbReference type="RefSeq" id="WP_345824083.1">
    <property type="nucleotide sequence ID" value="NZ_JBDIML010000001.1"/>
</dbReference>
<organism evidence="9 10">
    <name type="scientific">Ornithinibacillus xuwenensis</name>
    <dbReference type="NCBI Taxonomy" id="3144668"/>
    <lineage>
        <taxon>Bacteria</taxon>
        <taxon>Bacillati</taxon>
        <taxon>Bacillota</taxon>
        <taxon>Bacilli</taxon>
        <taxon>Bacillales</taxon>
        <taxon>Bacillaceae</taxon>
        <taxon>Ornithinibacillus</taxon>
    </lineage>
</organism>
<comment type="caution">
    <text evidence="9">The sequence shown here is derived from an EMBL/GenBank/DDBJ whole genome shotgun (WGS) entry which is preliminary data.</text>
</comment>
<gene>
    <name evidence="9" type="ORF">ABC228_05505</name>
</gene>
<dbReference type="Proteomes" id="UP001444625">
    <property type="component" value="Unassembled WGS sequence"/>
</dbReference>
<feature type="transmembrane region" description="Helical" evidence="8">
    <location>
        <begin position="113"/>
        <end position="133"/>
    </location>
</feature>
<evidence type="ECO:0000256" key="3">
    <source>
        <dbReference type="ARBA" id="ARBA00022448"/>
    </source>
</evidence>
<evidence type="ECO:0000256" key="6">
    <source>
        <dbReference type="ARBA" id="ARBA00022989"/>
    </source>
</evidence>
<proteinExistence type="inferred from homology"/>
<feature type="transmembrane region" description="Helical" evidence="8">
    <location>
        <begin position="145"/>
        <end position="165"/>
    </location>
</feature>
<keyword evidence="6 8" id="KW-1133">Transmembrane helix</keyword>
<sequence>MEQSKQLIGIKEYIAIVILMIGTKLSDDTPAILFEQIKNAGWMAPIINGIIAIIPIYLLMKVVGNYKDKSLAEVTDHLFGKFFGFIILFTLLVVAFCATIVDTAIYTDIIGTMYFTKTPTIIIYGILIVVCAYGARRGFEQIGSAAWTVFPYLQVSLLLALILSIREGNTAFLFPLFGPGPWEIAKESSLRLSIYADFFYLFLFFPLIKSKKDFIKGTWLGLVFIVLNIAIFMTCFVFLFDYKTIMQLSYPYHEVIRTISMGFLTNMETFFLPFWLIASFVRFSIYLYINALLIGHLFRIRHFEYLIPSLATLIVFLGLIPESPTFTIFNLKEKILLIATPLFFFLPVLMWVVAMFKGEFKHANKKKRK</sequence>
<dbReference type="PANTHER" id="PTHR34975">
    <property type="entry name" value="SPORE GERMINATION PROTEIN A2"/>
    <property type="match status" value="1"/>
</dbReference>
<feature type="transmembrane region" description="Helical" evidence="8">
    <location>
        <begin position="335"/>
        <end position="356"/>
    </location>
</feature>
<keyword evidence="5 8" id="KW-0812">Transmembrane</keyword>
<dbReference type="EMBL" id="JBDIML010000001">
    <property type="protein sequence ID" value="MEN2766638.1"/>
    <property type="molecule type" value="Genomic_DNA"/>
</dbReference>
<evidence type="ECO:0000256" key="4">
    <source>
        <dbReference type="ARBA" id="ARBA00022544"/>
    </source>
</evidence>
<evidence type="ECO:0000256" key="5">
    <source>
        <dbReference type="ARBA" id="ARBA00022692"/>
    </source>
</evidence>
<reference evidence="9 10" key="1">
    <citation type="submission" date="2024-05" db="EMBL/GenBank/DDBJ databases">
        <authorList>
            <person name="Haq I."/>
            <person name="Ullah Z."/>
            <person name="Ahmad R."/>
            <person name="Li M."/>
            <person name="Tong Y."/>
        </authorList>
    </citation>
    <scope>NUCLEOTIDE SEQUENCE [LARGE SCALE GENOMIC DNA]</scope>
    <source>
        <strain evidence="9 10">16A2E</strain>
    </source>
</reference>
<evidence type="ECO:0000256" key="8">
    <source>
        <dbReference type="SAM" id="Phobius"/>
    </source>
</evidence>
<comment type="subcellular location">
    <subcellularLocation>
        <location evidence="1">Membrane</location>
        <topology evidence="1">Multi-pass membrane protein</topology>
    </subcellularLocation>
</comment>
<feature type="transmembrane region" description="Helical" evidence="8">
    <location>
        <begin position="190"/>
        <end position="208"/>
    </location>
</feature>